<feature type="compositionally biased region" description="Basic and acidic residues" evidence="2">
    <location>
        <begin position="216"/>
        <end position="230"/>
    </location>
</feature>
<dbReference type="SUPFAM" id="SSF54518">
    <property type="entry name" value="Tubby C-terminal domain-like"/>
    <property type="match status" value="1"/>
</dbReference>
<organism evidence="3 4">
    <name type="scientific">Potamilus streckersoni</name>
    <dbReference type="NCBI Taxonomy" id="2493646"/>
    <lineage>
        <taxon>Eukaryota</taxon>
        <taxon>Metazoa</taxon>
        <taxon>Spiralia</taxon>
        <taxon>Lophotrochozoa</taxon>
        <taxon>Mollusca</taxon>
        <taxon>Bivalvia</taxon>
        <taxon>Autobranchia</taxon>
        <taxon>Heteroconchia</taxon>
        <taxon>Palaeoheterodonta</taxon>
        <taxon>Unionida</taxon>
        <taxon>Unionoidea</taxon>
        <taxon>Unionidae</taxon>
        <taxon>Ambleminae</taxon>
        <taxon>Lampsilini</taxon>
        <taxon>Potamilus</taxon>
    </lineage>
</organism>
<comment type="caution">
    <text evidence="3">The sequence shown here is derived from an EMBL/GenBank/DDBJ whole genome shotgun (WGS) entry which is preliminary data.</text>
</comment>
<evidence type="ECO:0000313" key="4">
    <source>
        <dbReference type="Proteomes" id="UP001195483"/>
    </source>
</evidence>
<dbReference type="GO" id="GO:0017128">
    <property type="term" value="F:phospholipid scramblase activity"/>
    <property type="evidence" value="ECO:0007669"/>
    <property type="project" value="InterPro"/>
</dbReference>
<evidence type="ECO:0000256" key="2">
    <source>
        <dbReference type="SAM" id="MobiDB-lite"/>
    </source>
</evidence>
<feature type="non-terminal residue" evidence="3">
    <location>
        <position position="560"/>
    </location>
</feature>
<protein>
    <recommendedName>
        <fullName evidence="5">Phospholipid scramblase</fullName>
    </recommendedName>
</protein>
<evidence type="ECO:0000313" key="3">
    <source>
        <dbReference type="EMBL" id="KAK3581676.1"/>
    </source>
</evidence>
<dbReference type="PANTHER" id="PTHR23248:SF9">
    <property type="entry name" value="PHOSPHOLIPID SCRAMBLASE"/>
    <property type="match status" value="1"/>
</dbReference>
<sequence length="560" mass="63061">MGIKEVVKEPVNREPKTGIVLEADLEKRAVGPVCTTCPCLSECQNLGGDIASKRETICVHAKPGVTEHLCKRERSTGIQFDNQLLKILEDNDVDPRVSEEVGTFDKESQPSNIAEGVAESKLFDAKDALLGRLSESENIHVKQDKIPPASTQASYFEDADFKALNNKSYSWREEKLPNNGRNMTPDCTQENHHSGVNSSQSSEFRGTKHINFSDAQTKDGSKNLKEHEESESYPCDKISDRGSISSLRREQKQKYCKAREADEKSSTSPILSADNSPKTLVRKIPWPETSKVRKFYEQHSEPIKGVYWASKLLTMENTDGLTLNGDEQGDVVSTQPIRQPPRPLLRRKSLNPRVMAPPGLEVLDSKEQVIIRQQMDIDLQGAIGSPNTYRIWDISDEQLFFVAESSSCMCRWLCGPNRRLVLDFFTPLGDPILTIKRLGCRCDFCCILDCCLCLQKIYIQDGLGRCLGAVKQRCSIFRAKFDIVDHDNNVLFKIFGPMCALRCCTDLSLGIYDKDGERQIGRIQKKWGGARNDDINVDHEYFDITFPKRLEPVDKACIIG</sequence>
<feature type="compositionally biased region" description="Basic and acidic residues" evidence="2">
    <location>
        <begin position="247"/>
        <end position="265"/>
    </location>
</feature>
<dbReference type="EMBL" id="JAEAOA010001373">
    <property type="protein sequence ID" value="KAK3581676.1"/>
    <property type="molecule type" value="Genomic_DNA"/>
</dbReference>
<evidence type="ECO:0000256" key="1">
    <source>
        <dbReference type="ARBA" id="ARBA00005350"/>
    </source>
</evidence>
<dbReference type="InterPro" id="IPR005552">
    <property type="entry name" value="Scramblase"/>
</dbReference>
<keyword evidence="4" id="KW-1185">Reference proteome</keyword>
<proteinExistence type="inferred from homology"/>
<dbReference type="Proteomes" id="UP001195483">
    <property type="component" value="Unassembled WGS sequence"/>
</dbReference>
<reference evidence="3" key="2">
    <citation type="journal article" date="2021" name="Genome Biol. Evol.">
        <title>Developing a high-quality reference genome for a parasitic bivalve with doubly uniparental inheritance (Bivalvia: Unionida).</title>
        <authorList>
            <person name="Smith C.H."/>
        </authorList>
    </citation>
    <scope>NUCLEOTIDE SEQUENCE</scope>
    <source>
        <strain evidence="3">CHS0354</strain>
        <tissue evidence="3">Mantle</tissue>
    </source>
</reference>
<dbReference type="InterPro" id="IPR025659">
    <property type="entry name" value="Tubby-like_C"/>
</dbReference>
<accession>A0AAE0RXR3</accession>
<feature type="compositionally biased region" description="Polar residues" evidence="2">
    <location>
        <begin position="179"/>
        <end position="204"/>
    </location>
</feature>
<feature type="compositionally biased region" description="Polar residues" evidence="2">
    <location>
        <begin position="266"/>
        <end position="275"/>
    </location>
</feature>
<dbReference type="PANTHER" id="PTHR23248">
    <property type="entry name" value="PHOSPHOLIPID SCRAMBLASE-RELATED"/>
    <property type="match status" value="1"/>
</dbReference>
<evidence type="ECO:0008006" key="5">
    <source>
        <dbReference type="Google" id="ProtNLM"/>
    </source>
</evidence>
<comment type="similarity">
    <text evidence="1">Belongs to the phospholipid scramblase family.</text>
</comment>
<feature type="region of interest" description="Disordered" evidence="2">
    <location>
        <begin position="172"/>
        <end position="275"/>
    </location>
</feature>
<name>A0AAE0RXR3_9BIVA</name>
<dbReference type="AlphaFoldDB" id="A0AAE0RXR3"/>
<feature type="region of interest" description="Disordered" evidence="2">
    <location>
        <begin position="325"/>
        <end position="344"/>
    </location>
</feature>
<reference evidence="3" key="1">
    <citation type="journal article" date="2021" name="Genome Biol. Evol.">
        <title>A High-Quality Reference Genome for a Parasitic Bivalve with Doubly Uniparental Inheritance (Bivalvia: Unionida).</title>
        <authorList>
            <person name="Smith C.H."/>
        </authorList>
    </citation>
    <scope>NUCLEOTIDE SEQUENCE</scope>
    <source>
        <strain evidence="3">CHS0354</strain>
    </source>
</reference>
<dbReference type="Pfam" id="PF03803">
    <property type="entry name" value="Scramblase"/>
    <property type="match status" value="1"/>
</dbReference>
<gene>
    <name evidence="3" type="ORF">CHS0354_022603</name>
</gene>
<dbReference type="GO" id="GO:0005886">
    <property type="term" value="C:plasma membrane"/>
    <property type="evidence" value="ECO:0007669"/>
    <property type="project" value="TreeGrafter"/>
</dbReference>
<reference evidence="3" key="3">
    <citation type="submission" date="2023-05" db="EMBL/GenBank/DDBJ databases">
        <authorList>
            <person name="Smith C.H."/>
        </authorList>
    </citation>
    <scope>NUCLEOTIDE SEQUENCE</scope>
    <source>
        <strain evidence="3">CHS0354</strain>
        <tissue evidence="3">Mantle</tissue>
    </source>
</reference>